<keyword evidence="1" id="KW-0732">Signal</keyword>
<comment type="caution">
    <text evidence="2">The sequence shown here is derived from an EMBL/GenBank/DDBJ whole genome shotgun (WGS) entry which is preliminary data.</text>
</comment>
<dbReference type="SUPFAM" id="SSF52058">
    <property type="entry name" value="L domain-like"/>
    <property type="match status" value="1"/>
</dbReference>
<reference evidence="2 3" key="1">
    <citation type="submission" date="2009-04" db="EMBL/GenBank/DDBJ databases">
        <authorList>
            <person name="Sebastian Y."/>
            <person name="Madupu R."/>
            <person name="Durkin A.S."/>
            <person name="Torralba M."/>
            <person name="Methe B."/>
            <person name="Sutton G.G."/>
            <person name="Strausberg R.L."/>
            <person name="Nelson K.E."/>
        </authorList>
    </citation>
    <scope>NUCLEOTIDE SEQUENCE [LARGE SCALE GENOMIC DNA]</scope>
    <source>
        <strain evidence="2 3">60-3</strain>
    </source>
</reference>
<dbReference type="AlphaFoldDB" id="C2MBJ8"/>
<sequence>MKQNYLFVFLLSLLCAVSALAQEGGATREITLTEAGTLSQQIPESEYATLQHLTLKGDIYQRDIVFIRKKLTELQSLDLTETKILRGERVVGSGTYFPADTLADYALENMLKLQSVKLPKGLKAIGMKAFHNTALTEIEIPEGVTFLGGYAFAFCKALKKATVPGSVKMIENYAFLGCVALEEISLGEGMTMIGGDMFNDCKSLPKIQLPSTIESLGGQAFKGCIQFTELTIPAACTKVGAQLLRDCPALKTLTSLAKTAPEASPKSFYPEQYEQIELRIPAEALESYQDSPIWSLFKTIHDLEGKPIPLSIEAPHGVATPTASWQDGYLHIAHAAGLTIAIYDTTGQLLLQDTPAEVIASYPLPQGLYIIKTPYGALRTL</sequence>
<evidence type="ECO:0000256" key="1">
    <source>
        <dbReference type="SAM" id="SignalP"/>
    </source>
</evidence>
<dbReference type="InterPro" id="IPR032675">
    <property type="entry name" value="LRR_dom_sf"/>
</dbReference>
<name>C2MBJ8_9PORP</name>
<dbReference type="Pfam" id="PF13306">
    <property type="entry name" value="LRR_5"/>
    <property type="match status" value="1"/>
</dbReference>
<protein>
    <recommendedName>
        <fullName evidence="4">Leucine-rich repeat domain-containing protein</fullName>
    </recommendedName>
</protein>
<feature type="signal peptide" evidence="1">
    <location>
        <begin position="1"/>
        <end position="21"/>
    </location>
</feature>
<evidence type="ECO:0000313" key="2">
    <source>
        <dbReference type="EMBL" id="EEK16914.1"/>
    </source>
</evidence>
<dbReference type="Gene3D" id="3.40.50.12480">
    <property type="match status" value="2"/>
</dbReference>
<dbReference type="STRING" id="596327.PORUE0001_0679"/>
<evidence type="ECO:0008006" key="4">
    <source>
        <dbReference type="Google" id="ProtNLM"/>
    </source>
</evidence>
<dbReference type="eggNOG" id="COG4886">
    <property type="taxonomic scope" value="Bacteria"/>
</dbReference>
<dbReference type="EMBL" id="ACLR01000123">
    <property type="protein sequence ID" value="EEK16914.1"/>
    <property type="molecule type" value="Genomic_DNA"/>
</dbReference>
<dbReference type="PANTHER" id="PTHR45661:SF3">
    <property type="entry name" value="IG-LIKE DOMAIN-CONTAINING PROTEIN"/>
    <property type="match status" value="1"/>
</dbReference>
<dbReference type="OrthoDB" id="1014918at2"/>
<gene>
    <name evidence="2" type="ORF">PORUE0001_0679</name>
</gene>
<organism evidence="2 3">
    <name type="scientific">Porphyromonas uenonis 60-3</name>
    <dbReference type="NCBI Taxonomy" id="596327"/>
    <lineage>
        <taxon>Bacteria</taxon>
        <taxon>Pseudomonadati</taxon>
        <taxon>Bacteroidota</taxon>
        <taxon>Bacteroidia</taxon>
        <taxon>Bacteroidales</taxon>
        <taxon>Porphyromonadaceae</taxon>
        <taxon>Porphyromonas</taxon>
    </lineage>
</organism>
<accession>C2MBJ8</accession>
<dbReference type="InterPro" id="IPR053139">
    <property type="entry name" value="Surface_bspA-like"/>
</dbReference>
<dbReference type="RefSeq" id="WP_007365252.1">
    <property type="nucleotide sequence ID" value="NZ_ACLR01000123.1"/>
</dbReference>
<proteinExistence type="predicted"/>
<feature type="chain" id="PRO_5002916503" description="Leucine-rich repeat domain-containing protein" evidence="1">
    <location>
        <begin position="22"/>
        <end position="381"/>
    </location>
</feature>
<evidence type="ECO:0000313" key="3">
    <source>
        <dbReference type="Proteomes" id="UP000003303"/>
    </source>
</evidence>
<dbReference type="Gene3D" id="3.80.10.10">
    <property type="entry name" value="Ribonuclease Inhibitor"/>
    <property type="match status" value="1"/>
</dbReference>
<dbReference type="InterPro" id="IPR026906">
    <property type="entry name" value="LRR_5"/>
</dbReference>
<keyword evidence="3" id="KW-1185">Reference proteome</keyword>
<dbReference type="Proteomes" id="UP000003303">
    <property type="component" value="Unassembled WGS sequence"/>
</dbReference>
<dbReference type="PANTHER" id="PTHR45661">
    <property type="entry name" value="SURFACE ANTIGEN"/>
    <property type="match status" value="1"/>
</dbReference>